<dbReference type="SUPFAM" id="SSF102645">
    <property type="entry name" value="CoaB-like"/>
    <property type="match status" value="1"/>
</dbReference>
<dbReference type="GO" id="GO:0003824">
    <property type="term" value="F:catalytic activity"/>
    <property type="evidence" value="ECO:0007669"/>
    <property type="project" value="UniProtKB-ARBA"/>
</dbReference>
<dbReference type="Proteomes" id="UP000627101">
    <property type="component" value="Segment"/>
</dbReference>
<dbReference type="Gene3D" id="3.40.50.10300">
    <property type="entry name" value="CoaB-like"/>
    <property type="match status" value="1"/>
</dbReference>
<evidence type="ECO:0000259" key="1">
    <source>
        <dbReference type="Pfam" id="PF04127"/>
    </source>
</evidence>
<dbReference type="GO" id="GO:0015937">
    <property type="term" value="P:coenzyme A biosynthetic process"/>
    <property type="evidence" value="ECO:0007669"/>
    <property type="project" value="UniProtKB-ARBA"/>
</dbReference>
<proteinExistence type="predicted"/>
<dbReference type="InterPro" id="IPR035929">
    <property type="entry name" value="CoaB-like_sf"/>
</dbReference>
<evidence type="ECO:0000313" key="2">
    <source>
        <dbReference type="EMBL" id="QRM13608.1"/>
    </source>
</evidence>
<dbReference type="InterPro" id="IPR007085">
    <property type="entry name" value="DNA/pantothenate-metab_flavo_C"/>
</dbReference>
<dbReference type="OrthoDB" id="11530at10239"/>
<name>A0A385HAD7_FOWPV</name>
<dbReference type="PANTHER" id="PTHR12290">
    <property type="entry name" value="CORNICHON-RELATED"/>
    <property type="match status" value="1"/>
</dbReference>
<sequence length="289" mass="32995">MDTTTNINNWVKLQKEKNRRVALVTSGGTRVSLEKKPVRFLENFSTGMRGAISVEKLIENGYSVCFLYREYSIFPWSRLLPSGNMLLSSLNVEGNTVYFNDALNTQLVSALKKYNEAIEQNKLLAISYTCIHQYLNFLEMISKSLSILGSHAVVYLAAAVSDFYIPEDEMYEHKIDSSTDITLELKTVPKMLFHLVDEWCPNAFVVSFKLETDKNMLVTKARQALYKYNHHVVIANSLDTRRTNVLLITNHSESNIVLSDKDSKEGIVIEDKIIKSIKEMHDEHIDKSS</sequence>
<dbReference type="EMBL" id="MW142017">
    <property type="protein sequence ID" value="QRM13608.1"/>
    <property type="molecule type" value="Genomic_DNA"/>
</dbReference>
<accession>A0A385HAD7</accession>
<reference evidence="2" key="1">
    <citation type="journal article" date="2021" name="Arch. Virol.">
        <title>Characterisation of an Australian fowlpox virus carrying a near-full-length provirus of reticuloendotheliosis virus.</title>
        <authorList>
            <person name="Sarker S."/>
            <person name="Athukorala A."/>
            <person name="Bowden T.R."/>
            <person name="Boyle D.B."/>
        </authorList>
    </citation>
    <scope>NUCLEOTIDE SEQUENCE</scope>
    <source>
        <strain evidence="2">FWPV-S</strain>
    </source>
</reference>
<protein>
    <recommendedName>
        <fullName evidence="1">DNA/pantothenate metabolism flavoprotein C-terminal domain-containing protein</fullName>
    </recommendedName>
</protein>
<organismHost>
    <name type="scientific">Vertebrata</name>
    <name type="common">vertebrates</name>
    <dbReference type="NCBI Taxonomy" id="7742"/>
</organismHost>
<dbReference type="KEGG" id="vg:1486619"/>
<organism evidence="2">
    <name type="scientific">Fowlpox virus</name>
    <name type="common">FPV</name>
    <dbReference type="NCBI Taxonomy" id="10261"/>
    <lineage>
        <taxon>Viruses</taxon>
        <taxon>Varidnaviria</taxon>
        <taxon>Bamfordvirae</taxon>
        <taxon>Nucleocytoviricota</taxon>
        <taxon>Pokkesviricetes</taxon>
        <taxon>Chitovirales</taxon>
        <taxon>Poxviridae</taxon>
        <taxon>Chordopoxvirinae</taxon>
        <taxon>Avipoxvirus</taxon>
        <taxon>Avipoxvirus fowlpox</taxon>
    </lineage>
</organism>
<dbReference type="GeneID" id="1486619"/>
<dbReference type="RefSeq" id="NP_039034.1">
    <property type="nucleotide sequence ID" value="NC_002188.1"/>
</dbReference>
<dbReference type="Pfam" id="PF04127">
    <property type="entry name" value="DFP"/>
    <property type="match status" value="1"/>
</dbReference>
<feature type="domain" description="DNA/pantothenate metabolism flavoprotein C-terminal" evidence="1">
    <location>
        <begin position="139"/>
        <end position="252"/>
    </location>
</feature>